<dbReference type="Proteomes" id="UP000324222">
    <property type="component" value="Unassembled WGS sequence"/>
</dbReference>
<name>A0A5B7F8M8_PORTR</name>
<accession>A0A5B7F8M8</accession>
<feature type="signal peptide" evidence="1">
    <location>
        <begin position="1"/>
        <end position="17"/>
    </location>
</feature>
<protein>
    <recommendedName>
        <fullName evidence="4">Secreted protein</fullName>
    </recommendedName>
</protein>
<keyword evidence="1" id="KW-0732">Signal</keyword>
<sequence>MRRFLLIFVTLLPRFNPFPMLSIPLTPLIHLNFSISPGVHTETCSGSRWCAAPPVYPHRFICHWVLCPVAPPSCNSAI</sequence>
<evidence type="ECO:0000313" key="3">
    <source>
        <dbReference type="Proteomes" id="UP000324222"/>
    </source>
</evidence>
<proteinExistence type="predicted"/>
<gene>
    <name evidence="2" type="ORF">E2C01_035034</name>
</gene>
<evidence type="ECO:0000256" key="1">
    <source>
        <dbReference type="SAM" id="SignalP"/>
    </source>
</evidence>
<dbReference type="EMBL" id="VSRR010005059">
    <property type="protein sequence ID" value="MPC41443.1"/>
    <property type="molecule type" value="Genomic_DNA"/>
</dbReference>
<keyword evidence="3" id="KW-1185">Reference proteome</keyword>
<feature type="chain" id="PRO_5022986989" description="Secreted protein" evidence="1">
    <location>
        <begin position="18"/>
        <end position="78"/>
    </location>
</feature>
<evidence type="ECO:0000313" key="2">
    <source>
        <dbReference type="EMBL" id="MPC41443.1"/>
    </source>
</evidence>
<comment type="caution">
    <text evidence="2">The sequence shown here is derived from an EMBL/GenBank/DDBJ whole genome shotgun (WGS) entry which is preliminary data.</text>
</comment>
<evidence type="ECO:0008006" key="4">
    <source>
        <dbReference type="Google" id="ProtNLM"/>
    </source>
</evidence>
<dbReference type="AlphaFoldDB" id="A0A5B7F8M8"/>
<organism evidence="2 3">
    <name type="scientific">Portunus trituberculatus</name>
    <name type="common">Swimming crab</name>
    <name type="synonym">Neptunus trituberculatus</name>
    <dbReference type="NCBI Taxonomy" id="210409"/>
    <lineage>
        <taxon>Eukaryota</taxon>
        <taxon>Metazoa</taxon>
        <taxon>Ecdysozoa</taxon>
        <taxon>Arthropoda</taxon>
        <taxon>Crustacea</taxon>
        <taxon>Multicrustacea</taxon>
        <taxon>Malacostraca</taxon>
        <taxon>Eumalacostraca</taxon>
        <taxon>Eucarida</taxon>
        <taxon>Decapoda</taxon>
        <taxon>Pleocyemata</taxon>
        <taxon>Brachyura</taxon>
        <taxon>Eubrachyura</taxon>
        <taxon>Portunoidea</taxon>
        <taxon>Portunidae</taxon>
        <taxon>Portuninae</taxon>
        <taxon>Portunus</taxon>
    </lineage>
</organism>
<reference evidence="2 3" key="1">
    <citation type="submission" date="2019-05" db="EMBL/GenBank/DDBJ databases">
        <title>Another draft genome of Portunus trituberculatus and its Hox gene families provides insights of decapod evolution.</title>
        <authorList>
            <person name="Jeong J.-H."/>
            <person name="Song I."/>
            <person name="Kim S."/>
            <person name="Choi T."/>
            <person name="Kim D."/>
            <person name="Ryu S."/>
            <person name="Kim W."/>
        </authorList>
    </citation>
    <scope>NUCLEOTIDE SEQUENCE [LARGE SCALE GENOMIC DNA]</scope>
    <source>
        <tissue evidence="2">Muscle</tissue>
    </source>
</reference>